<evidence type="ECO:0000313" key="1">
    <source>
        <dbReference type="EMBL" id="GIX84544.1"/>
    </source>
</evidence>
<accession>A0AAV4NJM1</accession>
<keyword evidence="2" id="KW-1185">Reference proteome</keyword>
<dbReference type="AlphaFoldDB" id="A0AAV4NJM1"/>
<reference evidence="1 2" key="1">
    <citation type="submission" date="2021-06" db="EMBL/GenBank/DDBJ databases">
        <title>Caerostris darwini draft genome.</title>
        <authorList>
            <person name="Kono N."/>
            <person name="Arakawa K."/>
        </authorList>
    </citation>
    <scope>NUCLEOTIDE SEQUENCE [LARGE SCALE GENOMIC DNA]</scope>
</reference>
<gene>
    <name evidence="1" type="ORF">CDAR_544841</name>
</gene>
<organism evidence="1 2">
    <name type="scientific">Caerostris darwini</name>
    <dbReference type="NCBI Taxonomy" id="1538125"/>
    <lineage>
        <taxon>Eukaryota</taxon>
        <taxon>Metazoa</taxon>
        <taxon>Ecdysozoa</taxon>
        <taxon>Arthropoda</taxon>
        <taxon>Chelicerata</taxon>
        <taxon>Arachnida</taxon>
        <taxon>Araneae</taxon>
        <taxon>Araneomorphae</taxon>
        <taxon>Entelegynae</taxon>
        <taxon>Araneoidea</taxon>
        <taxon>Araneidae</taxon>
        <taxon>Caerostris</taxon>
    </lineage>
</organism>
<sequence length="91" mass="9822">MVVGEFPRYSPSLCQLSYRRTSTGPGSDLNAKPSDLESDIEHSIFTRKAVLKRLSGKGLHTPSPVDVTRFGQDDGLIGPVEVDAGHNAVQN</sequence>
<comment type="caution">
    <text evidence="1">The sequence shown here is derived from an EMBL/GenBank/DDBJ whole genome shotgun (WGS) entry which is preliminary data.</text>
</comment>
<name>A0AAV4NJM1_9ARAC</name>
<proteinExistence type="predicted"/>
<dbReference type="EMBL" id="BPLQ01001725">
    <property type="protein sequence ID" value="GIX84544.1"/>
    <property type="molecule type" value="Genomic_DNA"/>
</dbReference>
<protein>
    <submittedName>
        <fullName evidence="1">Uncharacterized protein</fullName>
    </submittedName>
</protein>
<evidence type="ECO:0000313" key="2">
    <source>
        <dbReference type="Proteomes" id="UP001054837"/>
    </source>
</evidence>
<dbReference type="Proteomes" id="UP001054837">
    <property type="component" value="Unassembled WGS sequence"/>
</dbReference>